<gene>
    <name evidence="1" type="ORF">ASPZODRAFT_737670</name>
</gene>
<dbReference type="VEuPathDB" id="FungiDB:ASPZODRAFT_737670"/>
<reference evidence="2" key="1">
    <citation type="journal article" date="2017" name="Genome Biol.">
        <title>Comparative genomics reveals high biological diversity and specific adaptations in the industrially and medically important fungal genus Aspergillus.</title>
        <authorList>
            <person name="de Vries R.P."/>
            <person name="Riley R."/>
            <person name="Wiebenga A."/>
            <person name="Aguilar-Osorio G."/>
            <person name="Amillis S."/>
            <person name="Uchima C.A."/>
            <person name="Anderluh G."/>
            <person name="Asadollahi M."/>
            <person name="Askin M."/>
            <person name="Barry K."/>
            <person name="Battaglia E."/>
            <person name="Bayram O."/>
            <person name="Benocci T."/>
            <person name="Braus-Stromeyer S.A."/>
            <person name="Caldana C."/>
            <person name="Canovas D."/>
            <person name="Cerqueira G.C."/>
            <person name="Chen F."/>
            <person name="Chen W."/>
            <person name="Choi C."/>
            <person name="Clum A."/>
            <person name="Dos Santos R.A."/>
            <person name="Damasio A.R."/>
            <person name="Diallinas G."/>
            <person name="Emri T."/>
            <person name="Fekete E."/>
            <person name="Flipphi M."/>
            <person name="Freyberg S."/>
            <person name="Gallo A."/>
            <person name="Gournas C."/>
            <person name="Habgood R."/>
            <person name="Hainaut M."/>
            <person name="Harispe M.L."/>
            <person name="Henrissat B."/>
            <person name="Hilden K.S."/>
            <person name="Hope R."/>
            <person name="Hossain A."/>
            <person name="Karabika E."/>
            <person name="Karaffa L."/>
            <person name="Karanyi Z."/>
            <person name="Krasevec N."/>
            <person name="Kuo A."/>
            <person name="Kusch H."/>
            <person name="LaButti K."/>
            <person name="Lagendijk E.L."/>
            <person name="Lapidus A."/>
            <person name="Levasseur A."/>
            <person name="Lindquist E."/>
            <person name="Lipzen A."/>
            <person name="Logrieco A.F."/>
            <person name="MacCabe A."/>
            <person name="Maekelae M.R."/>
            <person name="Malavazi I."/>
            <person name="Melin P."/>
            <person name="Meyer V."/>
            <person name="Mielnichuk N."/>
            <person name="Miskei M."/>
            <person name="Molnar A.P."/>
            <person name="Mule G."/>
            <person name="Ngan C.Y."/>
            <person name="Orejas M."/>
            <person name="Orosz E."/>
            <person name="Ouedraogo J.P."/>
            <person name="Overkamp K.M."/>
            <person name="Park H.-S."/>
            <person name="Perrone G."/>
            <person name="Piumi F."/>
            <person name="Punt P.J."/>
            <person name="Ram A.F."/>
            <person name="Ramon A."/>
            <person name="Rauscher S."/>
            <person name="Record E."/>
            <person name="Riano-Pachon D.M."/>
            <person name="Robert V."/>
            <person name="Roehrig J."/>
            <person name="Ruller R."/>
            <person name="Salamov A."/>
            <person name="Salih N.S."/>
            <person name="Samson R.A."/>
            <person name="Sandor E."/>
            <person name="Sanguinetti M."/>
            <person name="Schuetze T."/>
            <person name="Sepcic K."/>
            <person name="Shelest E."/>
            <person name="Sherlock G."/>
            <person name="Sophianopoulou V."/>
            <person name="Squina F.M."/>
            <person name="Sun H."/>
            <person name="Susca A."/>
            <person name="Todd R.B."/>
            <person name="Tsang A."/>
            <person name="Unkles S.E."/>
            <person name="van de Wiele N."/>
            <person name="van Rossen-Uffink D."/>
            <person name="Oliveira J.V."/>
            <person name="Vesth T.C."/>
            <person name="Visser J."/>
            <person name="Yu J.-H."/>
            <person name="Zhou M."/>
            <person name="Andersen M.R."/>
            <person name="Archer D.B."/>
            <person name="Baker S.E."/>
            <person name="Benoit I."/>
            <person name="Brakhage A.A."/>
            <person name="Braus G.H."/>
            <person name="Fischer R."/>
            <person name="Frisvad J.C."/>
            <person name="Goldman G.H."/>
            <person name="Houbraken J."/>
            <person name="Oakley B."/>
            <person name="Pocsi I."/>
            <person name="Scazzocchio C."/>
            <person name="Seiboth B."/>
            <person name="vanKuyk P.A."/>
            <person name="Wortman J."/>
            <person name="Dyer P.S."/>
            <person name="Grigoriev I.V."/>
        </authorList>
    </citation>
    <scope>NUCLEOTIDE SEQUENCE [LARGE SCALE GENOMIC DNA]</scope>
    <source>
        <strain evidence="2">CBS 506.65</strain>
    </source>
</reference>
<dbReference type="RefSeq" id="XP_022579283.1">
    <property type="nucleotide sequence ID" value="XM_022729914.1"/>
</dbReference>
<dbReference type="EMBL" id="KV878347">
    <property type="protein sequence ID" value="OJJ44773.1"/>
    <property type="molecule type" value="Genomic_DNA"/>
</dbReference>
<organism evidence="1 2">
    <name type="scientific">Penicilliopsis zonata CBS 506.65</name>
    <dbReference type="NCBI Taxonomy" id="1073090"/>
    <lineage>
        <taxon>Eukaryota</taxon>
        <taxon>Fungi</taxon>
        <taxon>Dikarya</taxon>
        <taxon>Ascomycota</taxon>
        <taxon>Pezizomycotina</taxon>
        <taxon>Eurotiomycetes</taxon>
        <taxon>Eurotiomycetidae</taxon>
        <taxon>Eurotiales</taxon>
        <taxon>Aspergillaceae</taxon>
        <taxon>Penicilliopsis</taxon>
    </lineage>
</organism>
<sequence>MIITNDNNSNKLALHGRVKDRATADTLWQIWGSQLIDQSAVSSIGVYVYSVIEWFILIKIINGTTLWRYGYGIHCRGKISGLGRSLAAERRPERTVPTLWPAHCTIRSISHWWRLCVILLEVRALHGCLSTQLNPISGEGNKYCCGWTGFNGSAHSKMSDRQPARGRPGQEANTAVAVSINQSTYPAPQSQDHTHILHLHCLIWVFPCLPVQLRY</sequence>
<proteinExistence type="predicted"/>
<dbReference type="GeneID" id="34616378"/>
<keyword evidence="2" id="KW-1185">Reference proteome</keyword>
<name>A0A1L9SCA2_9EURO</name>
<evidence type="ECO:0000313" key="1">
    <source>
        <dbReference type="EMBL" id="OJJ44773.1"/>
    </source>
</evidence>
<accession>A0A1L9SCA2</accession>
<dbReference type="Proteomes" id="UP000184188">
    <property type="component" value="Unassembled WGS sequence"/>
</dbReference>
<evidence type="ECO:0000313" key="2">
    <source>
        <dbReference type="Proteomes" id="UP000184188"/>
    </source>
</evidence>
<protein>
    <submittedName>
        <fullName evidence="1">Uncharacterized protein</fullName>
    </submittedName>
</protein>
<dbReference type="AlphaFoldDB" id="A0A1L9SCA2"/>